<comment type="function">
    <text evidence="8">Component of the cytochrome c oxidase, the last enzyme in the mitochondrial electron transport chain which drives oxidative phosphorylation. The respiratory chain contains 3 multisubunit complexes succinate dehydrogenase (complex II, CII), ubiquinol-cytochrome c oxidoreductase (cytochrome b-c1 complex, complex III, CIII) and cytochrome c oxidase (complex IV, CIV), that cooperate to transfer electrons derived from NADH and succinate to molecular oxygen, creating an electrochemical gradient over the inner membrane that drives transmembrane transport and the ATP synthase. Cytochrome c oxidase is the component of the respiratory chain that catalyzes the reduction of oxygen to water. Electrons originating from reduced cytochrome c in the intermembrane space (IMS) are transferred via the dinuclear copper A center (CU(A)) of subunit 2 and heme A of subunit 1 to the active site in subunit 1, a binuclear center (BNC) formed by heme A3 and copper B (CU(B)). The BNC reduces molecular oxygen to 2 water molecules using 4 electrons from cytochrome c in the IMS and 4 protons from the mitochondrial matrix.</text>
</comment>
<dbReference type="SUPFAM" id="SSF81452">
    <property type="entry name" value="Cytochrome c oxidase subunit III-like"/>
    <property type="match status" value="1"/>
</dbReference>
<dbReference type="PROSITE" id="PS50253">
    <property type="entry name" value="COX3"/>
    <property type="match status" value="1"/>
</dbReference>
<sequence>MFVSGSQNAVGSMATLFCFPFFLNRCPSNILLGNYSVFANTFKAVWVLCFKTLFAVEQTDGALTSYALWNSTPYPNNAETEVMHCSSNFVGSFIWSWSVMSWLPMYNAWVVMAGLLSVFLWQLWGVLFFAAIALVSLWFLAKESLYTAKHFATGFWMFIASEVVAFGTLFVICVNSEEEFVIPLSNFMELPLLGCFLLTGSSITGTTYHHYLGTSGCHYYLLGTIILGWCFIALQVCEFYECCCDITFCFYQGVCFATVGLHFLHVLGGLVVMMVLYCCGDKGVPQPNIDFVVWYWHFVDYIWLFVFLIIYIS</sequence>
<evidence type="ECO:0000256" key="8">
    <source>
        <dbReference type="RuleBase" id="RU003375"/>
    </source>
</evidence>
<keyword evidence="6 9" id="KW-1133">Transmembrane helix</keyword>
<dbReference type="GO" id="GO:0004129">
    <property type="term" value="F:cytochrome-c oxidase activity"/>
    <property type="evidence" value="ECO:0007669"/>
    <property type="project" value="InterPro"/>
</dbReference>
<dbReference type="InterPro" id="IPR035973">
    <property type="entry name" value="Cyt_c_oxidase_su3-like_sf"/>
</dbReference>
<feature type="transmembrane region" description="Helical" evidence="9">
    <location>
        <begin position="180"/>
        <end position="199"/>
    </location>
</feature>
<name>A0A088MG87_9TREM</name>
<comment type="similarity">
    <text evidence="2 8">Belongs to the cytochrome c oxidase subunit 3 family.</text>
</comment>
<feature type="transmembrane region" description="Helical" evidence="9">
    <location>
        <begin position="294"/>
        <end position="312"/>
    </location>
</feature>
<organism evidence="11">
    <name type="scientific">Hypoderaeum sp. Hubei-2014</name>
    <dbReference type="NCBI Taxonomy" id="1537992"/>
    <lineage>
        <taxon>Eukaryota</taxon>
        <taxon>Metazoa</taxon>
        <taxon>Spiralia</taxon>
        <taxon>Lophotrochozoa</taxon>
        <taxon>Platyhelminthes</taxon>
        <taxon>Trematoda</taxon>
        <taxon>Digenea</taxon>
        <taxon>Plagiorchiida</taxon>
        <taxon>Echinostomata</taxon>
        <taxon>Echinostomatoidea</taxon>
        <taxon>Echinostomatidae</taxon>
        <taxon>Hypoderaeum</taxon>
    </lineage>
</organism>
<reference evidence="11" key="1">
    <citation type="journal article" date="2015" name="Parasit. Vectors">
        <title>Mitochondrial genome of Hypoderaeum conoideum - comparison with selected trematodes.</title>
        <authorList>
            <person name="Yang X."/>
            <person name="Gasser R.B."/>
            <person name="Koehler A.V."/>
            <person name="Wang L."/>
            <person name="Zhu K."/>
            <person name="Chen L."/>
            <person name="Feng H."/>
            <person name="Hu M."/>
            <person name="Fang R."/>
        </authorList>
    </citation>
    <scope>NUCLEOTIDE SEQUENCE</scope>
    <source>
        <strain evidence="11">Hubei-2014</strain>
    </source>
</reference>
<geneLocation type="mitochondrion" evidence="11"/>
<dbReference type="PANTHER" id="PTHR11403">
    <property type="entry name" value="CYTOCHROME C OXIDASE SUBUNIT III"/>
    <property type="match status" value="1"/>
</dbReference>
<dbReference type="GO" id="GO:0016020">
    <property type="term" value="C:membrane"/>
    <property type="evidence" value="ECO:0007669"/>
    <property type="project" value="UniProtKB-SubCell"/>
</dbReference>
<accession>A0A088MG87</accession>
<keyword evidence="7 9" id="KW-0472">Membrane</keyword>
<evidence type="ECO:0000256" key="1">
    <source>
        <dbReference type="ARBA" id="ARBA00004141"/>
    </source>
</evidence>
<keyword evidence="8 11" id="KW-0496">Mitochondrion</keyword>
<dbReference type="Pfam" id="PF00510">
    <property type="entry name" value="COX3"/>
    <property type="match status" value="1"/>
</dbReference>
<evidence type="ECO:0000256" key="6">
    <source>
        <dbReference type="ARBA" id="ARBA00022989"/>
    </source>
</evidence>
<evidence type="ECO:0000256" key="4">
    <source>
        <dbReference type="ARBA" id="ARBA00022692"/>
    </source>
</evidence>
<evidence type="ECO:0000256" key="7">
    <source>
        <dbReference type="ARBA" id="ARBA00023136"/>
    </source>
</evidence>
<evidence type="ECO:0000256" key="5">
    <source>
        <dbReference type="ARBA" id="ARBA00022967"/>
    </source>
</evidence>
<feature type="domain" description="Heme-copper oxidase subunit III family profile" evidence="10">
    <location>
        <begin position="62"/>
        <end position="313"/>
    </location>
</feature>
<evidence type="ECO:0000256" key="3">
    <source>
        <dbReference type="ARBA" id="ARBA00015944"/>
    </source>
</evidence>
<dbReference type="EMBL" id="KM111525">
    <property type="protein sequence ID" value="AIN37095.1"/>
    <property type="molecule type" value="Genomic_DNA"/>
</dbReference>
<feature type="transmembrane region" description="Helical" evidence="9">
    <location>
        <begin position="219"/>
        <end position="237"/>
    </location>
</feature>
<gene>
    <name evidence="11" type="primary">cox3</name>
</gene>
<dbReference type="GO" id="GO:0019646">
    <property type="term" value="P:aerobic electron transport chain"/>
    <property type="evidence" value="ECO:0007669"/>
    <property type="project" value="InterPro"/>
</dbReference>
<dbReference type="PANTHER" id="PTHR11403:SF7">
    <property type="entry name" value="CYTOCHROME C OXIDASE SUBUNIT 3"/>
    <property type="match status" value="1"/>
</dbReference>
<evidence type="ECO:0000256" key="9">
    <source>
        <dbReference type="SAM" id="Phobius"/>
    </source>
</evidence>
<dbReference type="Gene3D" id="1.20.120.80">
    <property type="entry name" value="Cytochrome c oxidase, subunit III, four-helix bundle"/>
    <property type="match status" value="1"/>
</dbReference>
<dbReference type="InterPro" id="IPR000298">
    <property type="entry name" value="Cyt_c_oxidase-like_su3"/>
</dbReference>
<protein>
    <recommendedName>
        <fullName evidence="3 8">Cytochrome c oxidase subunit 3</fullName>
    </recommendedName>
</protein>
<keyword evidence="5" id="KW-1278">Translocase</keyword>
<keyword evidence="4 8" id="KW-0812">Transmembrane</keyword>
<evidence type="ECO:0000256" key="2">
    <source>
        <dbReference type="ARBA" id="ARBA00010581"/>
    </source>
</evidence>
<feature type="transmembrane region" description="Helical" evidence="9">
    <location>
        <begin position="108"/>
        <end position="141"/>
    </location>
</feature>
<feature type="transmembrane region" description="Helical" evidence="9">
    <location>
        <begin position="153"/>
        <end position="173"/>
    </location>
</feature>
<dbReference type="AlphaFoldDB" id="A0A088MG87"/>
<proteinExistence type="inferred from homology"/>
<evidence type="ECO:0000259" key="10">
    <source>
        <dbReference type="PROSITE" id="PS50253"/>
    </source>
</evidence>
<dbReference type="InterPro" id="IPR013833">
    <property type="entry name" value="Cyt_c_oxidase_su3_a-hlx"/>
</dbReference>
<feature type="transmembrane region" description="Helical" evidence="9">
    <location>
        <begin position="249"/>
        <end position="274"/>
    </location>
</feature>
<dbReference type="CDD" id="cd00386">
    <property type="entry name" value="Heme_Cu_Oxidase_III_like"/>
    <property type="match status" value="1"/>
</dbReference>
<evidence type="ECO:0000313" key="11">
    <source>
        <dbReference type="EMBL" id="AIN37095.1"/>
    </source>
</evidence>
<dbReference type="InterPro" id="IPR024791">
    <property type="entry name" value="Cyt_c/ubiquinol_Oxase_su3"/>
</dbReference>
<comment type="subcellular location">
    <subcellularLocation>
        <location evidence="1">Membrane</location>
        <topology evidence="1">Multi-pass membrane protein</topology>
    </subcellularLocation>
</comment>